<dbReference type="InterPro" id="IPR023346">
    <property type="entry name" value="Lysozyme-like_dom_sf"/>
</dbReference>
<evidence type="ECO:0000256" key="21">
    <source>
        <dbReference type="ARBA" id="ARBA00023268"/>
    </source>
</evidence>
<evidence type="ECO:0000256" key="4">
    <source>
        <dbReference type="ARBA" id="ARBA00007739"/>
    </source>
</evidence>
<evidence type="ECO:0000256" key="3">
    <source>
        <dbReference type="ARBA" id="ARBA00007090"/>
    </source>
</evidence>
<evidence type="ECO:0000256" key="25">
    <source>
        <dbReference type="ARBA" id="ARBA00049902"/>
    </source>
</evidence>
<evidence type="ECO:0000259" key="29">
    <source>
        <dbReference type="Pfam" id="PF17092"/>
    </source>
</evidence>
<keyword evidence="18 26" id="KW-1133">Transmembrane helix</keyword>
<evidence type="ECO:0000256" key="2">
    <source>
        <dbReference type="ARBA" id="ARBA00004752"/>
    </source>
</evidence>
<comment type="pathway">
    <text evidence="2">Cell wall biogenesis; peptidoglycan biosynthesis.</text>
</comment>
<feature type="domain" description="Penicillin-binding protein OB-like" evidence="29">
    <location>
        <begin position="338"/>
        <end position="442"/>
    </location>
</feature>
<keyword evidence="11" id="KW-0328">Glycosyltransferase</keyword>
<evidence type="ECO:0000256" key="9">
    <source>
        <dbReference type="ARBA" id="ARBA00022645"/>
    </source>
</evidence>
<dbReference type="EC" id="3.4.16.4" evidence="5"/>
<dbReference type="Proteomes" id="UP001595556">
    <property type="component" value="Unassembled WGS sequence"/>
</dbReference>
<dbReference type="SUPFAM" id="SSF53955">
    <property type="entry name" value="Lysozyme-like"/>
    <property type="match status" value="1"/>
</dbReference>
<keyword evidence="17" id="KW-0573">Peptidoglycan synthesis</keyword>
<keyword evidence="12" id="KW-0808">Transferase</keyword>
<organism evidence="30 31">
    <name type="scientific">Piscinibacterium candidicorallinum</name>
    <dbReference type="NCBI Taxonomy" id="1793872"/>
    <lineage>
        <taxon>Bacteria</taxon>
        <taxon>Pseudomonadati</taxon>
        <taxon>Pseudomonadota</taxon>
        <taxon>Betaproteobacteria</taxon>
        <taxon>Burkholderiales</taxon>
        <taxon>Piscinibacterium</taxon>
    </lineage>
</organism>
<keyword evidence="15" id="KW-0133">Cell shape</keyword>
<dbReference type="InterPro" id="IPR036950">
    <property type="entry name" value="PBP_transglycosylase"/>
</dbReference>
<evidence type="ECO:0000256" key="20">
    <source>
        <dbReference type="ARBA" id="ARBA00023251"/>
    </source>
</evidence>
<feature type="domain" description="Glycosyl transferase family 51" evidence="28">
    <location>
        <begin position="78"/>
        <end position="251"/>
    </location>
</feature>
<evidence type="ECO:0000256" key="16">
    <source>
        <dbReference type="ARBA" id="ARBA00022968"/>
    </source>
</evidence>
<evidence type="ECO:0000256" key="7">
    <source>
        <dbReference type="ARBA" id="ARBA00022475"/>
    </source>
</evidence>
<keyword evidence="19 26" id="KW-0472">Membrane</keyword>
<comment type="caution">
    <text evidence="30">The sequence shown here is derived from an EMBL/GenBank/DDBJ whole genome shotgun (WGS) entry which is preliminary data.</text>
</comment>
<evidence type="ECO:0000256" key="11">
    <source>
        <dbReference type="ARBA" id="ARBA00022676"/>
    </source>
</evidence>
<dbReference type="InterPro" id="IPR001460">
    <property type="entry name" value="PCN-bd_Tpept"/>
</dbReference>
<dbReference type="Pfam" id="PF17092">
    <property type="entry name" value="PCB_OB"/>
    <property type="match status" value="1"/>
</dbReference>
<feature type="domain" description="Penicillin-binding protein transpeptidase" evidence="27">
    <location>
        <begin position="445"/>
        <end position="698"/>
    </location>
</feature>
<dbReference type="RefSeq" id="WP_377302685.1">
    <property type="nucleotide sequence ID" value="NZ_CP180191.1"/>
</dbReference>
<dbReference type="NCBIfam" id="TIGR02074">
    <property type="entry name" value="PBP_1a_fam"/>
    <property type="match status" value="1"/>
</dbReference>
<evidence type="ECO:0000256" key="15">
    <source>
        <dbReference type="ARBA" id="ARBA00022960"/>
    </source>
</evidence>
<dbReference type="InterPro" id="IPR001264">
    <property type="entry name" value="Glyco_trans_51"/>
</dbReference>
<keyword evidence="13 26" id="KW-0812">Transmembrane</keyword>
<keyword evidence="20" id="KW-0046">Antibiotic resistance</keyword>
<keyword evidence="9" id="KW-0121">Carboxypeptidase</keyword>
<evidence type="ECO:0000259" key="27">
    <source>
        <dbReference type="Pfam" id="PF00905"/>
    </source>
</evidence>
<sequence length="783" mass="85725">MSDSERTEPAAAEDMKSRLSRFGARWGTKLALGLLGLVAAGVLGALIALAAVWPNLPSIAAVTDYQPKIPLRVYSADGALLGEFGEERRSFIRIQDTPEHLKKAILAIEDDRFYEHGGIDFMGIARALLSNLLGGAKQGASTITQQVARNFFLSSEQTYKRKVYEALLSLKIESALTKDQILELYINQIFLGQRAYGFAAAAKTYFGKDIRELSVAEAAMLAGIPKFPSSANPVANYRRAKIRQEYILERMRQLGYIDQAKFDAAKKEQLVIKPSRTYIEAPGDYVAEMARKIIFDQYGEETYTRGINVYTTILKDDQTAAYNALRRGLLDYERRHGFRGPEAFVNLPADKEKRDEAIEAALDDIATSEDLRAGVVLEVKPRELKLQLGTGEVVTVTGDGTRFVQSAMAANAPAARAIRPGAVLRLGKDAKGNWEILQLPEVEAAFVALNPNNGAVRALVGGFDFNRNKFNNVTQARRQPGSSFKPFVYSAALEKGFTPATLINDAPIIIPASVTGSQVWEPKNYDGKFEGPMTMRQALAKSKNMVSIRLMQAVGPQDTQNWITRFGFNAEDHPAYLTMALGAGSTNPWEMAGAYSVFANGGYRINPFFIFKVTDQQGNVLMQAKPRLAGDEANRAIDARNAYTMWSLLQGVVKAGTATKALSLKRADIAGKTGTTNDARDAWFGGFNNQIVGVGWVGYSDNRSLGERETGGGVALPIWISYMAAVLPKLPEIPTPVPEGLTTIGSEIYYVENIPGQGVSSLGMGDLMTDEQKKKEEAKEQLF</sequence>
<evidence type="ECO:0000256" key="8">
    <source>
        <dbReference type="ARBA" id="ARBA00022519"/>
    </source>
</evidence>
<evidence type="ECO:0000256" key="12">
    <source>
        <dbReference type="ARBA" id="ARBA00022679"/>
    </source>
</evidence>
<dbReference type="EC" id="2.4.99.28" evidence="24"/>
<proteinExistence type="inferred from homology"/>
<evidence type="ECO:0000256" key="24">
    <source>
        <dbReference type="ARBA" id="ARBA00044770"/>
    </source>
</evidence>
<keyword evidence="14" id="KW-0378">Hydrolase</keyword>
<comment type="similarity">
    <text evidence="3">In the C-terminal section; belongs to the transpeptidase family.</text>
</comment>
<dbReference type="EMBL" id="JBHRTI010000004">
    <property type="protein sequence ID" value="MFC3147509.1"/>
    <property type="molecule type" value="Genomic_DNA"/>
</dbReference>
<feature type="transmembrane region" description="Helical" evidence="26">
    <location>
        <begin position="30"/>
        <end position="53"/>
    </location>
</feature>
<evidence type="ECO:0000259" key="28">
    <source>
        <dbReference type="Pfam" id="PF00912"/>
    </source>
</evidence>
<evidence type="ECO:0000256" key="5">
    <source>
        <dbReference type="ARBA" id="ARBA00012448"/>
    </source>
</evidence>
<comment type="catalytic activity">
    <reaction evidence="23">
        <text>Preferential cleavage: (Ac)2-L-Lys-D-Ala-|-D-Ala. Also transpeptidation of peptidyl-alanyl moieties that are N-acyl substituents of D-alanine.</text>
        <dbReference type="EC" id="3.4.16.4"/>
    </reaction>
</comment>
<evidence type="ECO:0000256" key="1">
    <source>
        <dbReference type="ARBA" id="ARBA00004249"/>
    </source>
</evidence>
<comment type="catalytic activity">
    <reaction evidence="25">
        <text>[GlcNAc-(1-&gt;4)-Mur2Ac(oyl-L-Ala-gamma-D-Glu-L-Lys-D-Ala-D-Ala)](n)-di-trans,octa-cis-undecaprenyl diphosphate + beta-D-GlcNAc-(1-&gt;4)-Mur2Ac(oyl-L-Ala-gamma-D-Glu-L-Lys-D-Ala-D-Ala)-di-trans,octa-cis-undecaprenyl diphosphate = [GlcNAc-(1-&gt;4)-Mur2Ac(oyl-L-Ala-gamma-D-Glu-L-Lys-D-Ala-D-Ala)](n+1)-di-trans,octa-cis-undecaprenyl diphosphate + di-trans,octa-cis-undecaprenyl diphosphate + H(+)</text>
        <dbReference type="Rhea" id="RHEA:23708"/>
        <dbReference type="Rhea" id="RHEA-COMP:9602"/>
        <dbReference type="Rhea" id="RHEA-COMP:9603"/>
        <dbReference type="ChEBI" id="CHEBI:15378"/>
        <dbReference type="ChEBI" id="CHEBI:58405"/>
        <dbReference type="ChEBI" id="CHEBI:60033"/>
        <dbReference type="ChEBI" id="CHEBI:78435"/>
        <dbReference type="EC" id="2.4.99.28"/>
    </reaction>
</comment>
<dbReference type="InterPro" id="IPR031376">
    <property type="entry name" value="PCB_OB"/>
</dbReference>
<evidence type="ECO:0000256" key="6">
    <source>
        <dbReference type="ARBA" id="ARBA00018638"/>
    </source>
</evidence>
<dbReference type="Pfam" id="PF00905">
    <property type="entry name" value="Transpeptidase"/>
    <property type="match status" value="1"/>
</dbReference>
<evidence type="ECO:0000256" key="13">
    <source>
        <dbReference type="ARBA" id="ARBA00022692"/>
    </source>
</evidence>
<evidence type="ECO:0000256" key="19">
    <source>
        <dbReference type="ARBA" id="ARBA00023136"/>
    </source>
</evidence>
<dbReference type="Pfam" id="PF00912">
    <property type="entry name" value="Transgly"/>
    <property type="match status" value="1"/>
</dbReference>
<evidence type="ECO:0000313" key="30">
    <source>
        <dbReference type="EMBL" id="MFC3147509.1"/>
    </source>
</evidence>
<keyword evidence="21" id="KW-0511">Multifunctional enzyme</keyword>
<protein>
    <recommendedName>
        <fullName evidence="6">Penicillin-binding protein 1A</fullName>
        <ecNumber evidence="24">2.4.99.28</ecNumber>
        <ecNumber evidence="5">3.4.16.4</ecNumber>
    </recommendedName>
</protein>
<dbReference type="Gene3D" id="1.10.3810.10">
    <property type="entry name" value="Biosynthetic peptidoglycan transglycosylase-like"/>
    <property type="match status" value="1"/>
</dbReference>
<dbReference type="PANTHER" id="PTHR32282">
    <property type="entry name" value="BINDING PROTEIN TRANSPEPTIDASE, PUTATIVE-RELATED"/>
    <property type="match status" value="1"/>
</dbReference>
<dbReference type="SUPFAM" id="SSF56601">
    <property type="entry name" value="beta-lactamase/transpeptidase-like"/>
    <property type="match status" value="1"/>
</dbReference>
<evidence type="ECO:0000256" key="17">
    <source>
        <dbReference type="ARBA" id="ARBA00022984"/>
    </source>
</evidence>
<accession>A0ABV7H0R6</accession>
<keyword evidence="31" id="KW-1185">Reference proteome</keyword>
<evidence type="ECO:0000256" key="10">
    <source>
        <dbReference type="ARBA" id="ARBA00022670"/>
    </source>
</evidence>
<evidence type="ECO:0000313" key="31">
    <source>
        <dbReference type="Proteomes" id="UP001595556"/>
    </source>
</evidence>
<keyword evidence="8" id="KW-0997">Cell inner membrane</keyword>
<keyword evidence="10" id="KW-0645">Protease</keyword>
<gene>
    <name evidence="30" type="ORF">ACFOEN_07630</name>
</gene>
<evidence type="ECO:0000256" key="18">
    <source>
        <dbReference type="ARBA" id="ARBA00022989"/>
    </source>
</evidence>
<reference evidence="31" key="1">
    <citation type="journal article" date="2019" name="Int. J. Syst. Evol. Microbiol.">
        <title>The Global Catalogue of Microorganisms (GCM) 10K type strain sequencing project: providing services to taxonomists for standard genome sequencing and annotation.</title>
        <authorList>
            <consortium name="The Broad Institute Genomics Platform"/>
            <consortium name="The Broad Institute Genome Sequencing Center for Infectious Disease"/>
            <person name="Wu L."/>
            <person name="Ma J."/>
        </authorList>
    </citation>
    <scope>NUCLEOTIDE SEQUENCE [LARGE SCALE GENOMIC DNA]</scope>
    <source>
        <strain evidence="31">KCTC 52168</strain>
    </source>
</reference>
<keyword evidence="22" id="KW-0961">Cell wall biogenesis/degradation</keyword>
<evidence type="ECO:0000256" key="14">
    <source>
        <dbReference type="ARBA" id="ARBA00022801"/>
    </source>
</evidence>
<dbReference type="PANTHER" id="PTHR32282:SF27">
    <property type="entry name" value="PENICILLIN-BINDING PROTEIN 1A"/>
    <property type="match status" value="1"/>
</dbReference>
<evidence type="ECO:0000256" key="22">
    <source>
        <dbReference type="ARBA" id="ARBA00023316"/>
    </source>
</evidence>
<comment type="similarity">
    <text evidence="4">In the N-terminal section; belongs to the glycosyltransferase 51 family.</text>
</comment>
<name>A0ABV7H0R6_9BURK</name>
<dbReference type="InterPro" id="IPR050396">
    <property type="entry name" value="Glycosyltr_51/Transpeptidase"/>
</dbReference>
<dbReference type="InterPro" id="IPR012338">
    <property type="entry name" value="Beta-lactam/transpept-like"/>
</dbReference>
<keyword evidence="7" id="KW-1003">Cell membrane</keyword>
<keyword evidence="16" id="KW-0735">Signal-anchor</keyword>
<comment type="subcellular location">
    <subcellularLocation>
        <location evidence="1">Cell inner membrane</location>
        <topology evidence="1">Single-pass type II membrane protein</topology>
    </subcellularLocation>
</comment>
<evidence type="ECO:0000256" key="23">
    <source>
        <dbReference type="ARBA" id="ARBA00034000"/>
    </source>
</evidence>
<dbReference type="Gene3D" id="3.40.710.10">
    <property type="entry name" value="DD-peptidase/beta-lactamase superfamily"/>
    <property type="match status" value="2"/>
</dbReference>
<evidence type="ECO:0000256" key="26">
    <source>
        <dbReference type="SAM" id="Phobius"/>
    </source>
</evidence>